<dbReference type="PROSITE" id="PS00041">
    <property type="entry name" value="HTH_ARAC_FAMILY_1"/>
    <property type="match status" value="1"/>
</dbReference>
<dbReference type="AlphaFoldDB" id="A0A1U7CIL3"/>
<keyword evidence="3" id="KW-0804">Transcription</keyword>
<evidence type="ECO:0000313" key="7">
    <source>
        <dbReference type="Proteomes" id="UP000186309"/>
    </source>
</evidence>
<sequence length="281" mass="31657">MRRHQQFLQLAELFDCVEDVVVWVKDRDGRYCWVNRAFLINYSLDEHDDRTSDDVIGKTDYDLSPDFLADQFRLDDESVLGGKRIVDRIEQVVQPDGQAVWSVTNKIPLVDDRGDVVGTAGITRKLVSPDQAIAPGSEFGPVLAHLRDHYHTTITNGRLARLAHMSVRAFERKFQAVFHLTPQKYLRKLRMRMASRALVSTGQTLAEVAAGCGFSDQSHFTREFRRHFGRTPRAYREHYARGDRADSAGPVPKTAADAQEATRPSPLSFSPGETSDGIVTL</sequence>
<accession>A0A1U7CIL3</accession>
<dbReference type="PROSITE" id="PS01124">
    <property type="entry name" value="HTH_ARAC_FAMILY_2"/>
    <property type="match status" value="1"/>
</dbReference>
<feature type="region of interest" description="Disordered" evidence="4">
    <location>
        <begin position="239"/>
        <end position="281"/>
    </location>
</feature>
<evidence type="ECO:0000256" key="3">
    <source>
        <dbReference type="ARBA" id="ARBA00023163"/>
    </source>
</evidence>
<dbReference type="InterPro" id="IPR013656">
    <property type="entry name" value="PAS_4"/>
</dbReference>
<feature type="domain" description="HTH araC/xylS-type" evidence="5">
    <location>
        <begin position="140"/>
        <end position="238"/>
    </location>
</feature>
<dbReference type="PRINTS" id="PR00032">
    <property type="entry name" value="HTHARAC"/>
</dbReference>
<dbReference type="KEGG" id="pbor:BSF38_00150"/>
<evidence type="ECO:0000256" key="1">
    <source>
        <dbReference type="ARBA" id="ARBA00023015"/>
    </source>
</evidence>
<dbReference type="GO" id="GO:0043565">
    <property type="term" value="F:sequence-specific DNA binding"/>
    <property type="evidence" value="ECO:0007669"/>
    <property type="project" value="InterPro"/>
</dbReference>
<dbReference type="Pfam" id="PF12833">
    <property type="entry name" value="HTH_18"/>
    <property type="match status" value="1"/>
</dbReference>
<dbReference type="OrthoDB" id="9806208at2"/>
<keyword evidence="1" id="KW-0805">Transcription regulation</keyword>
<dbReference type="InterPro" id="IPR020449">
    <property type="entry name" value="Tscrpt_reg_AraC-type_HTH"/>
</dbReference>
<dbReference type="Proteomes" id="UP000186309">
    <property type="component" value="Chromosome"/>
</dbReference>
<dbReference type="InterPro" id="IPR018062">
    <property type="entry name" value="HTH_AraC-typ_CS"/>
</dbReference>
<dbReference type="STRING" id="1387353.BSF38_00150"/>
<dbReference type="InterPro" id="IPR035965">
    <property type="entry name" value="PAS-like_dom_sf"/>
</dbReference>
<dbReference type="Pfam" id="PF08448">
    <property type="entry name" value="PAS_4"/>
    <property type="match status" value="1"/>
</dbReference>
<evidence type="ECO:0000259" key="5">
    <source>
        <dbReference type="PROSITE" id="PS01124"/>
    </source>
</evidence>
<evidence type="ECO:0000313" key="6">
    <source>
        <dbReference type="EMBL" id="APW58746.1"/>
    </source>
</evidence>
<dbReference type="RefSeq" id="WP_083712591.1">
    <property type="nucleotide sequence ID" value="NZ_CP019082.1"/>
</dbReference>
<keyword evidence="2" id="KW-0238">DNA-binding</keyword>
<dbReference type="InterPro" id="IPR018060">
    <property type="entry name" value="HTH_AraC"/>
</dbReference>
<name>A0A1U7CIL3_9BACT</name>
<proteinExistence type="predicted"/>
<dbReference type="SUPFAM" id="SSF55785">
    <property type="entry name" value="PYP-like sensor domain (PAS domain)"/>
    <property type="match status" value="1"/>
</dbReference>
<gene>
    <name evidence="6" type="primary">rhaS</name>
    <name evidence="6" type="ORF">BSF38_00150</name>
</gene>
<dbReference type="SUPFAM" id="SSF46689">
    <property type="entry name" value="Homeodomain-like"/>
    <property type="match status" value="2"/>
</dbReference>
<dbReference type="InterPro" id="IPR009057">
    <property type="entry name" value="Homeodomain-like_sf"/>
</dbReference>
<dbReference type="PANTHER" id="PTHR46796:SF13">
    <property type="entry name" value="HTH-TYPE TRANSCRIPTIONAL ACTIVATOR RHAS"/>
    <property type="match status" value="1"/>
</dbReference>
<dbReference type="Gene3D" id="1.10.10.60">
    <property type="entry name" value="Homeodomain-like"/>
    <property type="match status" value="1"/>
</dbReference>
<evidence type="ECO:0000256" key="2">
    <source>
        <dbReference type="ARBA" id="ARBA00023125"/>
    </source>
</evidence>
<evidence type="ECO:0000256" key="4">
    <source>
        <dbReference type="SAM" id="MobiDB-lite"/>
    </source>
</evidence>
<reference evidence="7" key="1">
    <citation type="submission" date="2016-12" db="EMBL/GenBank/DDBJ databases">
        <title>Comparative genomics of four Isosphaeraceae planctomycetes: a common pool of plasmids and glycoside hydrolase genes.</title>
        <authorList>
            <person name="Ivanova A."/>
        </authorList>
    </citation>
    <scope>NUCLEOTIDE SEQUENCE [LARGE SCALE GENOMIC DNA]</scope>
    <source>
        <strain evidence="7">PX4</strain>
    </source>
</reference>
<dbReference type="PANTHER" id="PTHR46796">
    <property type="entry name" value="HTH-TYPE TRANSCRIPTIONAL ACTIVATOR RHAS-RELATED"/>
    <property type="match status" value="1"/>
</dbReference>
<dbReference type="InterPro" id="IPR000014">
    <property type="entry name" value="PAS"/>
</dbReference>
<organism evidence="6 7">
    <name type="scientific">Paludisphaera borealis</name>
    <dbReference type="NCBI Taxonomy" id="1387353"/>
    <lineage>
        <taxon>Bacteria</taxon>
        <taxon>Pseudomonadati</taxon>
        <taxon>Planctomycetota</taxon>
        <taxon>Planctomycetia</taxon>
        <taxon>Isosphaerales</taxon>
        <taxon>Isosphaeraceae</taxon>
        <taxon>Paludisphaera</taxon>
    </lineage>
</organism>
<protein>
    <submittedName>
        <fullName evidence="6">HTH-type transcriptional activator RhaS</fullName>
    </submittedName>
</protein>
<dbReference type="Gene3D" id="3.30.450.20">
    <property type="entry name" value="PAS domain"/>
    <property type="match status" value="1"/>
</dbReference>
<dbReference type="EMBL" id="CP019082">
    <property type="protein sequence ID" value="APW58746.1"/>
    <property type="molecule type" value="Genomic_DNA"/>
</dbReference>
<dbReference type="GO" id="GO:0003700">
    <property type="term" value="F:DNA-binding transcription factor activity"/>
    <property type="evidence" value="ECO:0007669"/>
    <property type="project" value="InterPro"/>
</dbReference>
<dbReference type="SMART" id="SM00342">
    <property type="entry name" value="HTH_ARAC"/>
    <property type="match status" value="1"/>
</dbReference>
<dbReference type="InterPro" id="IPR050204">
    <property type="entry name" value="AraC_XylS_family_regulators"/>
</dbReference>
<keyword evidence="7" id="KW-1185">Reference proteome</keyword>
<dbReference type="CDD" id="cd00130">
    <property type="entry name" value="PAS"/>
    <property type="match status" value="1"/>
</dbReference>